<dbReference type="GO" id="GO:0016460">
    <property type="term" value="C:myosin II complex"/>
    <property type="evidence" value="ECO:0007669"/>
    <property type="project" value="TreeGrafter"/>
</dbReference>
<dbReference type="Gene3D" id="1.20.5.340">
    <property type="match status" value="1"/>
</dbReference>
<dbReference type="GO" id="GO:0032982">
    <property type="term" value="C:myosin filament"/>
    <property type="evidence" value="ECO:0007669"/>
    <property type="project" value="TreeGrafter"/>
</dbReference>
<evidence type="ECO:0000256" key="2">
    <source>
        <dbReference type="SAM" id="MobiDB-lite"/>
    </source>
</evidence>
<evidence type="ECO:0000313" key="5">
    <source>
        <dbReference type="Proteomes" id="UP000193380"/>
    </source>
</evidence>
<feature type="domain" description="Myosin tail" evidence="3">
    <location>
        <begin position="7"/>
        <end position="211"/>
    </location>
</feature>
<keyword evidence="1" id="KW-0175">Coiled coil</keyword>
<evidence type="ECO:0000256" key="1">
    <source>
        <dbReference type="ARBA" id="ARBA00023054"/>
    </source>
</evidence>
<dbReference type="Proteomes" id="UP000193380">
    <property type="component" value="Unassembled WGS sequence"/>
</dbReference>
<feature type="region of interest" description="Disordered" evidence="2">
    <location>
        <begin position="195"/>
        <end position="297"/>
    </location>
</feature>
<feature type="compositionally biased region" description="Basic and acidic residues" evidence="2">
    <location>
        <begin position="233"/>
        <end position="249"/>
    </location>
</feature>
<dbReference type="AlphaFoldDB" id="A0A060W8D6"/>
<dbReference type="PANTHER" id="PTHR45615:SF29">
    <property type="entry name" value="MYOSIN-7B"/>
    <property type="match status" value="1"/>
</dbReference>
<feature type="compositionally biased region" description="Basic and acidic residues" evidence="2">
    <location>
        <begin position="199"/>
        <end position="210"/>
    </location>
</feature>
<protein>
    <recommendedName>
        <fullName evidence="3">Myosin tail domain-containing protein</fullName>
    </recommendedName>
</protein>
<name>A0A060W8D6_ONCMY</name>
<dbReference type="PaxDb" id="8022-A0A060W8D6"/>
<feature type="compositionally biased region" description="Gly residues" evidence="2">
    <location>
        <begin position="215"/>
        <end position="228"/>
    </location>
</feature>
<reference evidence="4" key="1">
    <citation type="journal article" date="2014" name="Nat. Commun.">
        <title>The rainbow trout genome provides novel insights into evolution after whole-genome duplication in vertebrates.</title>
        <authorList>
            <person name="Berthelot C."/>
            <person name="Brunet F."/>
            <person name="Chalopin D."/>
            <person name="Juanchich A."/>
            <person name="Bernard M."/>
            <person name="Noel B."/>
            <person name="Bento P."/>
            <person name="Da Silva C."/>
            <person name="Labadie K."/>
            <person name="Alberti A."/>
            <person name="Aury J.M."/>
            <person name="Louis A."/>
            <person name="Dehais P."/>
            <person name="Bardou P."/>
            <person name="Montfort J."/>
            <person name="Klopp C."/>
            <person name="Cabau C."/>
            <person name="Gaspin C."/>
            <person name="Thorgaard G.H."/>
            <person name="Boussaha M."/>
            <person name="Quillet E."/>
            <person name="Guyomard R."/>
            <person name="Galiana D."/>
            <person name="Bobe J."/>
            <person name="Volff J.N."/>
            <person name="Genet C."/>
            <person name="Wincker P."/>
            <person name="Jaillon O."/>
            <person name="Roest Crollius H."/>
            <person name="Guiguen Y."/>
        </authorList>
    </citation>
    <scope>NUCLEOTIDE SEQUENCE [LARGE SCALE GENOMIC DNA]</scope>
</reference>
<evidence type="ECO:0000313" key="4">
    <source>
        <dbReference type="EMBL" id="CDQ61519.1"/>
    </source>
</evidence>
<sequence length="297" mass="33605">MNACVLAKKRKLEDECAELKKDIDDIEITMTKVEKEKHATENRVKNQIEEMSALNEIVLKLTKEKKALHEAHQQTLDNLQAEEYNTLSKTKVNTLSKAKIKLEQQVDDLEGSLEQEKNMRMDLERVKHNLEADLKLSMESVMDLENNKQQLEEKLKKNDFEINHTSTKIEDEQALTIQLQKKIKELQARIEELEEELESDRASRAKVEKQHGRRGQGAGGAQRAAGGGRGRHLRSDPNEQEARVRHPEDSAGSGGDHAASRGYGSRTEEETCRQRSRAGGADRQPAAHQTEAGEREG</sequence>
<dbReference type="GO" id="GO:0000146">
    <property type="term" value="F:microfilament motor activity"/>
    <property type="evidence" value="ECO:0007669"/>
    <property type="project" value="TreeGrafter"/>
</dbReference>
<dbReference type="InterPro" id="IPR002928">
    <property type="entry name" value="Myosin_tail"/>
</dbReference>
<dbReference type="GO" id="GO:0005737">
    <property type="term" value="C:cytoplasm"/>
    <property type="evidence" value="ECO:0007669"/>
    <property type="project" value="TreeGrafter"/>
</dbReference>
<dbReference type="SUPFAM" id="SSF90257">
    <property type="entry name" value="Myosin rod fragments"/>
    <property type="match status" value="1"/>
</dbReference>
<proteinExistence type="predicted"/>
<dbReference type="PANTHER" id="PTHR45615">
    <property type="entry name" value="MYOSIN HEAVY CHAIN, NON-MUSCLE"/>
    <property type="match status" value="1"/>
</dbReference>
<dbReference type="STRING" id="8022.A0A060W8D6"/>
<reference evidence="4" key="2">
    <citation type="submission" date="2014-03" db="EMBL/GenBank/DDBJ databases">
        <authorList>
            <person name="Genoscope - CEA"/>
        </authorList>
    </citation>
    <scope>NUCLEOTIDE SEQUENCE</scope>
</reference>
<organism evidence="4 5">
    <name type="scientific">Oncorhynchus mykiss</name>
    <name type="common">Rainbow trout</name>
    <name type="synonym">Salmo gairdneri</name>
    <dbReference type="NCBI Taxonomy" id="8022"/>
    <lineage>
        <taxon>Eukaryota</taxon>
        <taxon>Metazoa</taxon>
        <taxon>Chordata</taxon>
        <taxon>Craniata</taxon>
        <taxon>Vertebrata</taxon>
        <taxon>Euteleostomi</taxon>
        <taxon>Actinopterygii</taxon>
        <taxon>Neopterygii</taxon>
        <taxon>Teleostei</taxon>
        <taxon>Protacanthopterygii</taxon>
        <taxon>Salmoniformes</taxon>
        <taxon>Salmonidae</taxon>
        <taxon>Salmoninae</taxon>
        <taxon>Oncorhynchus</taxon>
    </lineage>
</organism>
<evidence type="ECO:0000259" key="3">
    <source>
        <dbReference type="Pfam" id="PF01576"/>
    </source>
</evidence>
<gene>
    <name evidence="4" type="ORF">GSONMT00065371001</name>
</gene>
<dbReference type="Pfam" id="PF01576">
    <property type="entry name" value="Myosin_tail_1"/>
    <property type="match status" value="1"/>
</dbReference>
<accession>A0A060W8D6</accession>
<dbReference type="GO" id="GO:0051015">
    <property type="term" value="F:actin filament binding"/>
    <property type="evidence" value="ECO:0007669"/>
    <property type="project" value="TreeGrafter"/>
</dbReference>
<dbReference type="EMBL" id="FR904383">
    <property type="protein sequence ID" value="CDQ61519.1"/>
    <property type="molecule type" value="Genomic_DNA"/>
</dbReference>